<dbReference type="Proteomes" id="UP001139353">
    <property type="component" value="Unassembled WGS sequence"/>
</dbReference>
<keyword evidence="2" id="KW-1185">Reference proteome</keyword>
<gene>
    <name evidence="1" type="ORF">LPC04_16345</name>
</gene>
<proteinExistence type="predicted"/>
<protein>
    <submittedName>
        <fullName evidence="1">Uncharacterized protein</fullName>
    </submittedName>
</protein>
<accession>A0A9X1YMU4</accession>
<organism evidence="1 2">
    <name type="scientific">Scleromatobacter humisilvae</name>
    <dbReference type="NCBI Taxonomy" id="2897159"/>
    <lineage>
        <taxon>Bacteria</taxon>
        <taxon>Pseudomonadati</taxon>
        <taxon>Pseudomonadota</taxon>
        <taxon>Betaproteobacteria</taxon>
        <taxon>Burkholderiales</taxon>
        <taxon>Sphaerotilaceae</taxon>
        <taxon>Scleromatobacter</taxon>
    </lineage>
</organism>
<comment type="caution">
    <text evidence="1">The sequence shown here is derived from an EMBL/GenBank/DDBJ whole genome shotgun (WGS) entry which is preliminary data.</text>
</comment>
<evidence type="ECO:0000313" key="2">
    <source>
        <dbReference type="Proteomes" id="UP001139353"/>
    </source>
</evidence>
<dbReference type="RefSeq" id="WP_275683317.1">
    <property type="nucleotide sequence ID" value="NZ_JAJLJH010000004.1"/>
</dbReference>
<sequence length="70" mass="7439">MATTYSVDDDVATFDASDFMSPAAGTVVGLLSNDDLLELWFAQQVGLPAVTRARRKCAAASNDAQLQLFA</sequence>
<dbReference type="AlphaFoldDB" id="A0A9X1YMU4"/>
<reference evidence="1" key="1">
    <citation type="submission" date="2021-11" db="EMBL/GenBank/DDBJ databases">
        <title>BS-T2-15 a new species belonging to the Comamonadaceae family isolated from the soil of a French oak forest.</title>
        <authorList>
            <person name="Mieszkin S."/>
            <person name="Alain K."/>
        </authorList>
    </citation>
    <scope>NUCLEOTIDE SEQUENCE</scope>
    <source>
        <strain evidence="1">BS-T2-15</strain>
    </source>
</reference>
<dbReference type="EMBL" id="JAJLJH010000004">
    <property type="protein sequence ID" value="MCK9687277.1"/>
    <property type="molecule type" value="Genomic_DNA"/>
</dbReference>
<evidence type="ECO:0000313" key="1">
    <source>
        <dbReference type="EMBL" id="MCK9687277.1"/>
    </source>
</evidence>
<name>A0A9X1YMU4_9BURK</name>